<protein>
    <submittedName>
        <fullName evidence="1">Uncharacterized protein</fullName>
    </submittedName>
</protein>
<sequence>MKRHDPTLAFARVNIVDLYPRKALCLRSMLCFLCQLPLCSLGTSSSSTQVALSLSLH</sequence>
<evidence type="ECO:0000313" key="1">
    <source>
        <dbReference type="EMBL" id="RRT71848.1"/>
    </source>
</evidence>
<reference evidence="1 2" key="1">
    <citation type="journal article" date="2014" name="Agronomy (Basel)">
        <title>A Draft Genome Sequence for Ensete ventricosum, the Drought-Tolerant Tree Against Hunger.</title>
        <authorList>
            <person name="Harrison J."/>
            <person name="Moore K.A."/>
            <person name="Paszkiewicz K."/>
            <person name="Jones T."/>
            <person name="Grant M."/>
            <person name="Ambacheew D."/>
            <person name="Muzemil S."/>
            <person name="Studholme D.J."/>
        </authorList>
    </citation>
    <scope>NUCLEOTIDE SEQUENCE [LARGE SCALE GENOMIC DNA]</scope>
</reference>
<proteinExistence type="predicted"/>
<evidence type="ECO:0000313" key="2">
    <source>
        <dbReference type="Proteomes" id="UP000287651"/>
    </source>
</evidence>
<accession>A0A427A6S2</accession>
<dbReference type="EMBL" id="AMZH03003586">
    <property type="protein sequence ID" value="RRT71848.1"/>
    <property type="molecule type" value="Genomic_DNA"/>
</dbReference>
<name>A0A427A6S2_ENSVE</name>
<dbReference type="AlphaFoldDB" id="A0A427A6S2"/>
<gene>
    <name evidence="1" type="ORF">B296_00022903</name>
</gene>
<comment type="caution">
    <text evidence="1">The sequence shown here is derived from an EMBL/GenBank/DDBJ whole genome shotgun (WGS) entry which is preliminary data.</text>
</comment>
<dbReference type="Proteomes" id="UP000287651">
    <property type="component" value="Unassembled WGS sequence"/>
</dbReference>
<organism evidence="1 2">
    <name type="scientific">Ensete ventricosum</name>
    <name type="common">Abyssinian banana</name>
    <name type="synonym">Musa ensete</name>
    <dbReference type="NCBI Taxonomy" id="4639"/>
    <lineage>
        <taxon>Eukaryota</taxon>
        <taxon>Viridiplantae</taxon>
        <taxon>Streptophyta</taxon>
        <taxon>Embryophyta</taxon>
        <taxon>Tracheophyta</taxon>
        <taxon>Spermatophyta</taxon>
        <taxon>Magnoliopsida</taxon>
        <taxon>Liliopsida</taxon>
        <taxon>Zingiberales</taxon>
        <taxon>Musaceae</taxon>
        <taxon>Ensete</taxon>
    </lineage>
</organism>